<dbReference type="KEGG" id="bdi:100837342"/>
<dbReference type="OrthoDB" id="620344at2759"/>
<evidence type="ECO:0000313" key="8">
    <source>
        <dbReference type="Proteomes" id="UP000008810"/>
    </source>
</evidence>
<evidence type="ECO:0000256" key="2">
    <source>
        <dbReference type="ARBA" id="ARBA00007107"/>
    </source>
</evidence>
<dbReference type="InterPro" id="IPR036312">
    <property type="entry name" value="Bifun_inhib/LTP/seed_sf"/>
</dbReference>
<dbReference type="RefSeq" id="XP_003561293.1">
    <property type="nucleotide sequence ID" value="XM_003561245.3"/>
</dbReference>
<keyword evidence="8" id="KW-1185">Reference proteome</keyword>
<dbReference type="EnsemblPlants" id="KQK20351">
    <property type="protein sequence ID" value="KQK20351"/>
    <property type="gene ID" value="BRADI_1g53990v3"/>
</dbReference>
<dbReference type="InterPro" id="IPR016140">
    <property type="entry name" value="Bifunc_inhib/LTP/seed_store"/>
</dbReference>
<dbReference type="AlphaFoldDB" id="I1H2M2"/>
<evidence type="ECO:0000256" key="4">
    <source>
        <dbReference type="SAM" id="SignalP"/>
    </source>
</evidence>
<dbReference type="Gene3D" id="1.10.110.10">
    <property type="entry name" value="Plant lipid-transfer and hydrophobic proteins"/>
    <property type="match status" value="1"/>
</dbReference>
<evidence type="ECO:0000259" key="5">
    <source>
        <dbReference type="Pfam" id="PF00234"/>
    </source>
</evidence>
<dbReference type="CDD" id="cd00261">
    <property type="entry name" value="AAI_SS"/>
    <property type="match status" value="1"/>
</dbReference>
<proteinExistence type="inferred from homology"/>
<dbReference type="GeneID" id="100837342"/>
<feature type="chain" id="PRO_5014094250" description="Bifunctional inhibitor/plant lipid transfer protein/seed storage helical domain-containing protein" evidence="4">
    <location>
        <begin position="30"/>
        <end position="149"/>
    </location>
</feature>
<feature type="domain" description="Bifunctional inhibitor/plant lipid transfer protein/seed storage helical" evidence="5">
    <location>
        <begin position="56"/>
        <end position="116"/>
    </location>
</feature>
<dbReference type="FunCoup" id="I1H2M2">
    <property type="interactions" value="220"/>
</dbReference>
<dbReference type="PRINTS" id="PR00808">
    <property type="entry name" value="AMLASEINHBTR"/>
</dbReference>
<sequence>MTTSKKKLVSSVVLLAAVILLAATAAAEGADDYGECRVGKKIPYNPLPGCREYITRWCAVRNDPKKQLVPDEVKRRCCGEVSELPKGCRCDALGILANGVITEEGVKVGRMEAVPGCDRETIAFLASDLMEIRHCYIGYSCPLFGGGMD</sequence>
<feature type="signal peptide" evidence="4">
    <location>
        <begin position="1"/>
        <end position="29"/>
    </location>
</feature>
<keyword evidence="4" id="KW-0732">Signal</keyword>
<dbReference type="SUPFAM" id="SSF47699">
    <property type="entry name" value="Bifunctional inhibitor/lipid-transfer protein/seed storage 2S albumin"/>
    <property type="match status" value="1"/>
</dbReference>
<dbReference type="PANTHER" id="PTHR34481">
    <property type="entry name" value="TRYPSIN/FACTOR XIIA INHIBITOR-RELATED"/>
    <property type="match status" value="1"/>
</dbReference>
<dbReference type="Proteomes" id="UP000008810">
    <property type="component" value="Chromosome 1"/>
</dbReference>
<dbReference type="PANTHER" id="PTHR34481:SF4">
    <property type="entry name" value="17KDA ALPHA-AMYLASE_TRYPSIN INHIBITOR 2"/>
    <property type="match status" value="1"/>
</dbReference>
<dbReference type="GO" id="GO:0004867">
    <property type="term" value="F:serine-type endopeptidase inhibitor activity"/>
    <property type="evidence" value="ECO:0007669"/>
    <property type="project" value="InterPro"/>
</dbReference>
<dbReference type="GO" id="GO:0005576">
    <property type="term" value="C:extracellular region"/>
    <property type="evidence" value="ECO:0007669"/>
    <property type="project" value="UniProtKB-SubCell"/>
</dbReference>
<dbReference type="OMA" id="REYITRW"/>
<gene>
    <name evidence="7" type="primary">LOC100837342</name>
    <name evidence="6" type="ORF">BRADI_1g53990v3</name>
</gene>
<comment type="subcellular location">
    <subcellularLocation>
        <location evidence="1">Secreted</location>
    </subcellularLocation>
</comment>
<evidence type="ECO:0000313" key="7">
    <source>
        <dbReference type="EnsemblPlants" id="KQK20351"/>
    </source>
</evidence>
<accession>I1H2M2</accession>
<keyword evidence="3" id="KW-0964">Secreted</keyword>
<dbReference type="eggNOG" id="ENOG502R74X">
    <property type="taxonomic scope" value="Eukaryota"/>
</dbReference>
<evidence type="ECO:0000313" key="6">
    <source>
        <dbReference type="EMBL" id="KQK20351.1"/>
    </source>
</evidence>
<evidence type="ECO:0000256" key="1">
    <source>
        <dbReference type="ARBA" id="ARBA00004613"/>
    </source>
</evidence>
<evidence type="ECO:0000256" key="3">
    <source>
        <dbReference type="ARBA" id="ARBA00022525"/>
    </source>
</evidence>
<protein>
    <recommendedName>
        <fullName evidence="5">Bifunctional inhibitor/plant lipid transfer protein/seed storage helical domain-containing protein</fullName>
    </recommendedName>
</protein>
<dbReference type="Gramene" id="KQK20351">
    <property type="protein sequence ID" value="KQK20351"/>
    <property type="gene ID" value="BRADI_1g53990v3"/>
</dbReference>
<reference evidence="7" key="3">
    <citation type="submission" date="2018-08" db="UniProtKB">
        <authorList>
            <consortium name="EnsemblPlants"/>
        </authorList>
    </citation>
    <scope>IDENTIFICATION</scope>
    <source>
        <strain evidence="7">cv. Bd21</strain>
    </source>
</reference>
<dbReference type="EMBL" id="CM000880">
    <property type="protein sequence ID" value="KQK20351.1"/>
    <property type="molecule type" value="Genomic_DNA"/>
</dbReference>
<reference evidence="6" key="2">
    <citation type="submission" date="2017-06" db="EMBL/GenBank/DDBJ databases">
        <title>WGS assembly of Brachypodium distachyon.</title>
        <authorList>
            <consortium name="The International Brachypodium Initiative"/>
            <person name="Lucas S."/>
            <person name="Harmon-Smith M."/>
            <person name="Lail K."/>
            <person name="Tice H."/>
            <person name="Grimwood J."/>
            <person name="Bruce D."/>
            <person name="Barry K."/>
            <person name="Shu S."/>
            <person name="Lindquist E."/>
            <person name="Wang M."/>
            <person name="Pitluck S."/>
            <person name="Vogel J.P."/>
            <person name="Garvin D.F."/>
            <person name="Mockler T.C."/>
            <person name="Schmutz J."/>
            <person name="Rokhsar D."/>
            <person name="Bevan M.W."/>
        </authorList>
    </citation>
    <scope>NUCLEOTIDE SEQUENCE</scope>
    <source>
        <strain evidence="6">Bd21</strain>
    </source>
</reference>
<organism evidence="7">
    <name type="scientific">Brachypodium distachyon</name>
    <name type="common">Purple false brome</name>
    <name type="synonym">Trachynia distachya</name>
    <dbReference type="NCBI Taxonomy" id="15368"/>
    <lineage>
        <taxon>Eukaryota</taxon>
        <taxon>Viridiplantae</taxon>
        <taxon>Streptophyta</taxon>
        <taxon>Embryophyta</taxon>
        <taxon>Tracheophyta</taxon>
        <taxon>Spermatophyta</taxon>
        <taxon>Magnoliopsida</taxon>
        <taxon>Liliopsida</taxon>
        <taxon>Poales</taxon>
        <taxon>Poaceae</taxon>
        <taxon>BOP clade</taxon>
        <taxon>Pooideae</taxon>
        <taxon>Stipodae</taxon>
        <taxon>Brachypodieae</taxon>
        <taxon>Brachypodium</taxon>
    </lineage>
</organism>
<reference evidence="6 7" key="1">
    <citation type="journal article" date="2010" name="Nature">
        <title>Genome sequencing and analysis of the model grass Brachypodium distachyon.</title>
        <authorList>
            <consortium name="International Brachypodium Initiative"/>
        </authorList>
    </citation>
    <scope>NUCLEOTIDE SEQUENCE [LARGE SCALE GENOMIC DNA]</scope>
    <source>
        <strain evidence="6 7">Bd21</strain>
    </source>
</reference>
<name>I1H2M2_BRADI</name>
<dbReference type="STRING" id="15368.I1H2M2"/>
<dbReference type="Pfam" id="PF00234">
    <property type="entry name" value="Tryp_alpha_amyl"/>
    <property type="match status" value="1"/>
</dbReference>
<comment type="similarity">
    <text evidence="2">Belongs to the protease inhibitor I6 (cereal trypsin/alpha-amylase inhibitor) family.</text>
</comment>
<dbReference type="InterPro" id="IPR006106">
    <property type="entry name" value="Allergen/soft/tryp_amyl_inhib"/>
</dbReference>
<dbReference type="HOGENOM" id="CLU_113497_1_1_1"/>